<keyword evidence="5" id="KW-0998">Cell outer membrane</keyword>
<dbReference type="AlphaFoldDB" id="A0A3D9HED4"/>
<accession>A0A3D9HED4</accession>
<dbReference type="InterPro" id="IPR012944">
    <property type="entry name" value="SusD_RagB_dom"/>
</dbReference>
<protein>
    <submittedName>
        <fullName evidence="8">Putative outer membrane starch-binding protein</fullName>
    </submittedName>
</protein>
<proteinExistence type="inferred from homology"/>
<dbReference type="EMBL" id="QRDX01000005">
    <property type="protein sequence ID" value="RED47833.1"/>
    <property type="molecule type" value="Genomic_DNA"/>
</dbReference>
<dbReference type="CDD" id="cd08977">
    <property type="entry name" value="SusD"/>
    <property type="match status" value="1"/>
</dbReference>
<keyword evidence="4" id="KW-0472">Membrane</keyword>
<name>A0A3D9HED4_9FLAO</name>
<comment type="caution">
    <text evidence="8">The sequence shown here is derived from an EMBL/GenBank/DDBJ whole genome shotgun (WGS) entry which is preliminary data.</text>
</comment>
<dbReference type="InterPro" id="IPR011990">
    <property type="entry name" value="TPR-like_helical_dom_sf"/>
</dbReference>
<dbReference type="OrthoDB" id="5694214at2"/>
<evidence type="ECO:0000256" key="1">
    <source>
        <dbReference type="ARBA" id="ARBA00004442"/>
    </source>
</evidence>
<feature type="domain" description="RagB/SusD" evidence="6">
    <location>
        <begin position="346"/>
        <end position="506"/>
    </location>
</feature>
<dbReference type="InterPro" id="IPR033985">
    <property type="entry name" value="SusD-like_N"/>
</dbReference>
<gene>
    <name evidence="8" type="ORF">DFQ02_10560</name>
</gene>
<evidence type="ECO:0000256" key="5">
    <source>
        <dbReference type="ARBA" id="ARBA00023237"/>
    </source>
</evidence>
<evidence type="ECO:0000256" key="2">
    <source>
        <dbReference type="ARBA" id="ARBA00006275"/>
    </source>
</evidence>
<comment type="similarity">
    <text evidence="2">Belongs to the SusD family.</text>
</comment>
<keyword evidence="9" id="KW-1185">Reference proteome</keyword>
<keyword evidence="3" id="KW-0732">Signal</keyword>
<evidence type="ECO:0000256" key="4">
    <source>
        <dbReference type="ARBA" id="ARBA00023136"/>
    </source>
</evidence>
<evidence type="ECO:0000313" key="8">
    <source>
        <dbReference type="EMBL" id="RED47833.1"/>
    </source>
</evidence>
<dbReference type="RefSeq" id="WP_116524201.1">
    <property type="nucleotide sequence ID" value="NZ_QRDX01000005.1"/>
</dbReference>
<reference evidence="8 9" key="1">
    <citation type="submission" date="2018-07" db="EMBL/GenBank/DDBJ databases">
        <title>Genomic Encyclopedia of Type Strains, Phase III (KMG-III): the genomes of soil and plant-associated and newly described type strains.</title>
        <authorList>
            <person name="Whitman W."/>
        </authorList>
    </citation>
    <scope>NUCLEOTIDE SEQUENCE [LARGE SCALE GENOMIC DNA]</scope>
    <source>
        <strain evidence="8 9">CECT 8487</strain>
    </source>
</reference>
<dbReference type="SUPFAM" id="SSF48452">
    <property type="entry name" value="TPR-like"/>
    <property type="match status" value="1"/>
</dbReference>
<feature type="domain" description="SusD-like N-terminal" evidence="7">
    <location>
        <begin position="100"/>
        <end position="232"/>
    </location>
</feature>
<evidence type="ECO:0000259" key="6">
    <source>
        <dbReference type="Pfam" id="PF07980"/>
    </source>
</evidence>
<comment type="subcellular location">
    <subcellularLocation>
        <location evidence="1">Cell outer membrane</location>
    </subcellularLocation>
</comment>
<organism evidence="8 9">
    <name type="scientific">Seonamhaeicola aphaedonensis</name>
    <dbReference type="NCBI Taxonomy" id="1461338"/>
    <lineage>
        <taxon>Bacteria</taxon>
        <taxon>Pseudomonadati</taxon>
        <taxon>Bacteroidota</taxon>
        <taxon>Flavobacteriia</taxon>
        <taxon>Flavobacteriales</taxon>
        <taxon>Flavobacteriaceae</taxon>
    </lineage>
</organism>
<dbReference type="Pfam" id="PF14322">
    <property type="entry name" value="SusD-like_3"/>
    <property type="match status" value="1"/>
</dbReference>
<sequence>MKIYNSILRLRNVSFLVIVFAITGCNEEFLNIPPETFQTDGNFYKTEADFEQATIAVYSALQKYVTDAYIFEEVRSDNTMPDQLLDGGQLGGSRQFNFIDRFTMDSGAFWINVYWTLIYDAIKDINFTLSFLEGADLNEDFKKRTEAELKFFRAYFYFVAVRYWGDTPLVLEPITSPEQAFAITRTPANTVYESIISDANFAVSALPVSYSGSDVGRATQGAARMLLAKVYLTRQDYANAQSQLSSIIGSNQYSLLDDYAAVFDPSNKNHDESIFEAQFKEGPEGESSRFIYTFAPLDSRGVVVVGPDGGGGRNIPTNSIVNAYEPNDLRKDISVAYFDRNPSPVWYIKKYDNDSDPEFARTPDNWPIYRYADALLMQAEAINEQGYQTDTPFNLLNMVRTRAGLPALTPTDLPNQAAFRDAIAQERRVELAFENHRWFDLVRTGKAVEVMTAHGQEELANPTMPSSDIVGIEPESYIITADELLYPIPIRELEVSPNLQPQNPGY</sequence>
<evidence type="ECO:0000259" key="7">
    <source>
        <dbReference type="Pfam" id="PF14322"/>
    </source>
</evidence>
<evidence type="ECO:0000256" key="3">
    <source>
        <dbReference type="ARBA" id="ARBA00022729"/>
    </source>
</evidence>
<dbReference type="Gene3D" id="1.25.40.390">
    <property type="match status" value="1"/>
</dbReference>
<dbReference type="GO" id="GO:0009279">
    <property type="term" value="C:cell outer membrane"/>
    <property type="evidence" value="ECO:0007669"/>
    <property type="project" value="UniProtKB-SubCell"/>
</dbReference>
<dbReference type="Proteomes" id="UP000256629">
    <property type="component" value="Unassembled WGS sequence"/>
</dbReference>
<evidence type="ECO:0000313" key="9">
    <source>
        <dbReference type="Proteomes" id="UP000256629"/>
    </source>
</evidence>
<dbReference type="Pfam" id="PF07980">
    <property type="entry name" value="SusD_RagB"/>
    <property type="match status" value="1"/>
</dbReference>
<dbReference type="PROSITE" id="PS51257">
    <property type="entry name" value="PROKAR_LIPOPROTEIN"/>
    <property type="match status" value="1"/>
</dbReference>